<dbReference type="NCBIfam" id="TIGR00613">
    <property type="entry name" value="reco"/>
    <property type="match status" value="1"/>
</dbReference>
<evidence type="ECO:0000313" key="9">
    <source>
        <dbReference type="EMBL" id="BAO83902.1"/>
    </source>
</evidence>
<evidence type="ECO:0000259" key="8">
    <source>
        <dbReference type="Pfam" id="PF11967"/>
    </source>
</evidence>
<sequence length="307" mass="33438">MARAAAAKASRVHEEPAFVLHRHDWSESSLILEVFSRHHGRVALVAKGVKRPTSQFRSVLLALWPLRLSWGGATEVRTLKAAHWPGGQLLPPGEALLAGYYLNELLLKLLAREDPHPALFDHYAQALALLAAGAPQAGVLRAFELLLLGELGWLPALDHDSASLQPLQPERRYQLQAQGGLHEVAAPDGGQHEGLDGVLAQEQMQERVQGRVQEEGRASLNAPAAAAGADFATASCSADYWLALHAALQTGAVWPALLPLCQQDRSGALRRQLRAALHYHSGVREFQTRRWAQQVQRLAGHRVALPG</sequence>
<comment type="function">
    <text evidence="7">Involved in DNA repair and RecF pathway recombination.</text>
</comment>
<dbReference type="RefSeq" id="WP_045537892.1">
    <property type="nucleotide sequence ID" value="NZ_AP014569.1"/>
</dbReference>
<keyword evidence="3 7" id="KW-0227">DNA damage</keyword>
<dbReference type="HOGENOM" id="CLU_066645_0_0_4"/>
<evidence type="ECO:0000313" key="10">
    <source>
        <dbReference type="Proteomes" id="UP000066014"/>
    </source>
</evidence>
<dbReference type="Gene3D" id="2.40.50.140">
    <property type="entry name" value="Nucleic acid-binding proteins"/>
    <property type="match status" value="1"/>
</dbReference>
<dbReference type="InterPro" id="IPR042242">
    <property type="entry name" value="RecO_C"/>
</dbReference>
<evidence type="ECO:0000256" key="4">
    <source>
        <dbReference type="ARBA" id="ARBA00023172"/>
    </source>
</evidence>
<evidence type="ECO:0000256" key="2">
    <source>
        <dbReference type="ARBA" id="ARBA00021310"/>
    </source>
</evidence>
<organism evidence="9 10">
    <name type="scientific">Serpentinimonas maccroryi</name>
    <dbReference type="NCBI Taxonomy" id="1458426"/>
    <lineage>
        <taxon>Bacteria</taxon>
        <taxon>Pseudomonadati</taxon>
        <taxon>Pseudomonadota</taxon>
        <taxon>Betaproteobacteria</taxon>
        <taxon>Burkholderiales</taxon>
        <taxon>Comamonadaceae</taxon>
        <taxon>Serpentinimonas</taxon>
    </lineage>
</organism>
<proteinExistence type="inferred from homology"/>
<evidence type="ECO:0000256" key="7">
    <source>
        <dbReference type="HAMAP-Rule" id="MF_00201"/>
    </source>
</evidence>
<reference evidence="9 10" key="1">
    <citation type="journal article" date="2014" name="Nat. Commun.">
        <title>Physiological and genomic features of highly alkaliphilic hydrogen-utilizing Betaproteobacteria from a continental serpentinizing site.</title>
        <authorList>
            <person name="Suzuki S."/>
            <person name="Kuenen J.G."/>
            <person name="Schipper K."/>
            <person name="van der Velde S."/>
            <person name="Ishii S."/>
            <person name="Wu A."/>
            <person name="Sorokin D.Y."/>
            <person name="Tenney A."/>
            <person name="Meng X.Y."/>
            <person name="Morrill P.L."/>
            <person name="Kamagata Y."/>
            <person name="Muyzer G."/>
            <person name="Nealson K.H."/>
        </authorList>
    </citation>
    <scope>NUCLEOTIDE SEQUENCE [LARGE SCALE GENOMIC DNA]</scope>
    <source>
        <strain evidence="9 10">B1</strain>
    </source>
</reference>
<gene>
    <name evidence="7" type="primary">recO</name>
    <name evidence="9" type="ORF">SMCB_1674</name>
</gene>
<keyword evidence="5 7" id="KW-0234">DNA repair</keyword>
<feature type="domain" description="DNA replication/recombination mediator RecO N-terminal" evidence="8">
    <location>
        <begin position="13"/>
        <end position="82"/>
    </location>
</feature>
<keyword evidence="4 7" id="KW-0233">DNA recombination</keyword>
<evidence type="ECO:0000256" key="6">
    <source>
        <dbReference type="ARBA" id="ARBA00033409"/>
    </source>
</evidence>
<dbReference type="InterPro" id="IPR022572">
    <property type="entry name" value="DNA_rep/recomb_RecO_N"/>
</dbReference>
<evidence type="ECO:0000256" key="3">
    <source>
        <dbReference type="ARBA" id="ARBA00022763"/>
    </source>
</evidence>
<dbReference type="GO" id="GO:0006302">
    <property type="term" value="P:double-strand break repair"/>
    <property type="evidence" value="ECO:0007669"/>
    <property type="project" value="TreeGrafter"/>
</dbReference>
<dbReference type="PANTHER" id="PTHR33991">
    <property type="entry name" value="DNA REPAIR PROTEIN RECO"/>
    <property type="match status" value="1"/>
</dbReference>
<dbReference type="EMBL" id="AP014569">
    <property type="protein sequence ID" value="BAO83902.1"/>
    <property type="molecule type" value="Genomic_DNA"/>
</dbReference>
<evidence type="ECO:0000256" key="5">
    <source>
        <dbReference type="ARBA" id="ARBA00023204"/>
    </source>
</evidence>
<dbReference type="STRING" id="1458426.SMCB_1674"/>
<dbReference type="SUPFAM" id="SSF50249">
    <property type="entry name" value="Nucleic acid-binding proteins"/>
    <property type="match status" value="1"/>
</dbReference>
<dbReference type="Pfam" id="PF11967">
    <property type="entry name" value="RecO_N"/>
    <property type="match status" value="1"/>
</dbReference>
<dbReference type="GO" id="GO:0043590">
    <property type="term" value="C:bacterial nucleoid"/>
    <property type="evidence" value="ECO:0007669"/>
    <property type="project" value="TreeGrafter"/>
</dbReference>
<dbReference type="PANTHER" id="PTHR33991:SF1">
    <property type="entry name" value="DNA REPAIR PROTEIN RECO"/>
    <property type="match status" value="1"/>
</dbReference>
<dbReference type="Pfam" id="PF02565">
    <property type="entry name" value="RecO_C"/>
    <property type="match status" value="1"/>
</dbReference>
<dbReference type="AlphaFoldDB" id="A0A060NQ83"/>
<evidence type="ECO:0000256" key="1">
    <source>
        <dbReference type="ARBA" id="ARBA00007452"/>
    </source>
</evidence>
<dbReference type="HAMAP" id="MF_00201">
    <property type="entry name" value="RecO"/>
    <property type="match status" value="1"/>
</dbReference>
<dbReference type="GO" id="GO:0006310">
    <property type="term" value="P:DNA recombination"/>
    <property type="evidence" value="ECO:0007669"/>
    <property type="project" value="UniProtKB-UniRule"/>
</dbReference>
<dbReference type="OrthoDB" id="9804792at2"/>
<dbReference type="InterPro" id="IPR037278">
    <property type="entry name" value="ARFGAP/RecO"/>
</dbReference>
<dbReference type="Gene3D" id="1.20.1440.120">
    <property type="entry name" value="Recombination protein O, C-terminal domain"/>
    <property type="match status" value="1"/>
</dbReference>
<dbReference type="InterPro" id="IPR012340">
    <property type="entry name" value="NA-bd_OB-fold"/>
</dbReference>
<keyword evidence="10" id="KW-1185">Reference proteome</keyword>
<dbReference type="Proteomes" id="UP000066014">
    <property type="component" value="Chromosome"/>
</dbReference>
<dbReference type="InterPro" id="IPR003717">
    <property type="entry name" value="RecO"/>
</dbReference>
<accession>A0A060NQ83</accession>
<protein>
    <recommendedName>
        <fullName evidence="2 7">DNA repair protein RecO</fullName>
    </recommendedName>
    <alternativeName>
        <fullName evidence="6 7">Recombination protein O</fullName>
    </alternativeName>
</protein>
<dbReference type="SUPFAM" id="SSF57863">
    <property type="entry name" value="ArfGap/RecO-like zinc finger"/>
    <property type="match status" value="1"/>
</dbReference>
<dbReference type="KEGG" id="cbab:SMCB_1674"/>
<name>A0A060NQ83_9BURK</name>
<comment type="similarity">
    <text evidence="1 7">Belongs to the RecO family.</text>
</comment>